<dbReference type="VEuPathDB" id="TriTrypDB:TvY486_0041780"/>
<proteinExistence type="predicted"/>
<accession>F9WUM0</accession>
<keyword evidence="3" id="KW-1185">Reference proteome</keyword>
<dbReference type="AlphaFoldDB" id="F9WUM0"/>
<sequence length="277" mass="29659">MLSATVFSALMSVKFNSIEKASTAFTFGALTLSLGLQRLSTSVGELLSMEEEPSFVKSFFINSIRVVLIWASRFISSSKKLATSFCTLLCSFSIFLAALANTVSSLFATPKYSATFGMVSIASLILLRVALDKPAKIETLPKIPSASSLSDVESRRNLWSSFTVSHKSFIASFAASITELLTVLMMSSPCCSTSFVAFSASFSLLLMSFNVAFTSSTCVVNSPSASCALAAPLELSPTARPKATTTEPLSKLDKPLLHASAVRLLMLMPVSLRCFII</sequence>
<evidence type="ECO:0000313" key="2">
    <source>
        <dbReference type="EMBL" id="CCD21269.1"/>
    </source>
</evidence>
<dbReference type="Proteomes" id="UP000009027">
    <property type="component" value="Unassembled WGS sequence"/>
</dbReference>
<keyword evidence="1" id="KW-0472">Membrane</keyword>
<protein>
    <submittedName>
        <fullName evidence="2">Uncharacterized protein</fullName>
    </submittedName>
</protein>
<evidence type="ECO:0000313" key="3">
    <source>
        <dbReference type="Proteomes" id="UP000009027"/>
    </source>
</evidence>
<dbReference type="EMBL" id="CAEX01007355">
    <property type="protein sequence ID" value="CCD21269.1"/>
    <property type="molecule type" value="Genomic_DNA"/>
</dbReference>
<organism evidence="2 3">
    <name type="scientific">Trypanosoma vivax (strain Y486)</name>
    <dbReference type="NCBI Taxonomy" id="1055687"/>
    <lineage>
        <taxon>Eukaryota</taxon>
        <taxon>Discoba</taxon>
        <taxon>Euglenozoa</taxon>
        <taxon>Kinetoplastea</taxon>
        <taxon>Metakinetoplastina</taxon>
        <taxon>Trypanosomatida</taxon>
        <taxon>Trypanosomatidae</taxon>
        <taxon>Trypanosoma</taxon>
        <taxon>Duttonella</taxon>
    </lineage>
</organism>
<keyword evidence="1" id="KW-1133">Transmembrane helix</keyword>
<feature type="transmembrane region" description="Helical" evidence="1">
    <location>
        <begin position="82"/>
        <end position="100"/>
    </location>
</feature>
<gene>
    <name evidence="2" type="ORF">TvY486_0041780</name>
</gene>
<feature type="transmembrane region" description="Helical" evidence="1">
    <location>
        <begin position="112"/>
        <end position="131"/>
    </location>
</feature>
<name>F9WUM0_TRYVY</name>
<keyword evidence="1" id="KW-0812">Transmembrane</keyword>
<evidence type="ECO:0000256" key="1">
    <source>
        <dbReference type="SAM" id="Phobius"/>
    </source>
</evidence>
<reference evidence="2 3" key="1">
    <citation type="journal article" date="2012" name="Proc. Natl. Acad. Sci. U.S.A.">
        <title>Antigenic diversity is generated by distinct evolutionary mechanisms in African trypanosome species.</title>
        <authorList>
            <person name="Jackson A.P."/>
            <person name="Berry A."/>
            <person name="Aslett M."/>
            <person name="Allison H.C."/>
            <person name="Burton P."/>
            <person name="Vavrova-Anderson J."/>
            <person name="Brown R."/>
            <person name="Browne H."/>
            <person name="Corton N."/>
            <person name="Hauser H."/>
            <person name="Gamble J."/>
            <person name="Gilderthorp R."/>
            <person name="Marcello L."/>
            <person name="McQuillan J."/>
            <person name="Otto T.D."/>
            <person name="Quail M.A."/>
            <person name="Sanders M.J."/>
            <person name="van Tonder A."/>
            <person name="Ginger M.L."/>
            <person name="Field M.C."/>
            <person name="Barry J.D."/>
            <person name="Hertz-Fowler C."/>
            <person name="Berriman M."/>
        </authorList>
    </citation>
    <scope>NUCLEOTIDE SEQUENCE</scope>
    <source>
        <strain evidence="2 3">Y486</strain>
    </source>
</reference>